<gene>
    <name evidence="5" type="ORF">IAA45_10200</name>
</gene>
<evidence type="ECO:0000256" key="3">
    <source>
        <dbReference type="ARBA" id="ARBA00023163"/>
    </source>
</evidence>
<dbReference type="InterPro" id="IPR009057">
    <property type="entry name" value="Homeodomain-like_sf"/>
</dbReference>
<dbReference type="InterPro" id="IPR037923">
    <property type="entry name" value="HTH-like"/>
</dbReference>
<reference evidence="5" key="2">
    <citation type="submission" date="2021-04" db="EMBL/GenBank/DDBJ databases">
        <authorList>
            <person name="Gilroy R."/>
        </authorList>
    </citation>
    <scope>NUCLEOTIDE SEQUENCE</scope>
    <source>
        <strain evidence="5">ChiSjej1B19-8411</strain>
    </source>
</reference>
<dbReference type="PANTHER" id="PTHR43280:SF28">
    <property type="entry name" value="HTH-TYPE TRANSCRIPTIONAL ACTIVATOR RHAS"/>
    <property type="match status" value="1"/>
</dbReference>
<keyword evidence="3" id="KW-0804">Transcription</keyword>
<evidence type="ECO:0000313" key="5">
    <source>
        <dbReference type="EMBL" id="HIX60066.1"/>
    </source>
</evidence>
<dbReference type="Gene3D" id="1.10.10.60">
    <property type="entry name" value="Homeodomain-like"/>
    <property type="match status" value="2"/>
</dbReference>
<dbReference type="InterPro" id="IPR018060">
    <property type="entry name" value="HTH_AraC"/>
</dbReference>
<feature type="domain" description="HTH araC/xylS-type" evidence="4">
    <location>
        <begin position="168"/>
        <end position="267"/>
    </location>
</feature>
<evidence type="ECO:0000256" key="1">
    <source>
        <dbReference type="ARBA" id="ARBA00023015"/>
    </source>
</evidence>
<dbReference type="InterPro" id="IPR003313">
    <property type="entry name" value="AraC-bd"/>
</dbReference>
<sequence>MPIIFRSTPITEPFTFDSLGNHWNQDRIARPKGHPFYHYLQTETGSGKVTAAGKTYILQENEGIFLAPFVRHSYERESEQWFTMFATFTGTIESSIAQMTGGRQVILVEKEQGIRIASLLNDCVRRSELRPLDDKRLSIDCYSLLLNFTDGIQTRTLADDPLYLNYVKPVIEEIERNYSQTLTVEKLSRLVFVTPQYLSRLFRRFLNCSTYEYLTFYRISKAKEFLITDPRLEVQYIASKTGFSDTSHFIAVFRKITGVTPLEFRKLN</sequence>
<evidence type="ECO:0000259" key="4">
    <source>
        <dbReference type="PROSITE" id="PS01124"/>
    </source>
</evidence>
<reference evidence="5" key="1">
    <citation type="journal article" date="2021" name="PeerJ">
        <title>Extensive microbial diversity within the chicken gut microbiome revealed by metagenomics and culture.</title>
        <authorList>
            <person name="Gilroy R."/>
            <person name="Ravi A."/>
            <person name="Getino M."/>
            <person name="Pursley I."/>
            <person name="Horton D.L."/>
            <person name="Alikhan N.F."/>
            <person name="Baker D."/>
            <person name="Gharbi K."/>
            <person name="Hall N."/>
            <person name="Watson M."/>
            <person name="Adriaenssens E.M."/>
            <person name="Foster-Nyarko E."/>
            <person name="Jarju S."/>
            <person name="Secka A."/>
            <person name="Antonio M."/>
            <person name="Oren A."/>
            <person name="Chaudhuri R.R."/>
            <person name="La Ragione R."/>
            <person name="Hildebrand F."/>
            <person name="Pallen M.J."/>
        </authorList>
    </citation>
    <scope>NUCLEOTIDE SEQUENCE</scope>
    <source>
        <strain evidence="5">ChiSjej1B19-8411</strain>
    </source>
</reference>
<dbReference type="GO" id="GO:0043565">
    <property type="term" value="F:sequence-specific DNA binding"/>
    <property type="evidence" value="ECO:0007669"/>
    <property type="project" value="InterPro"/>
</dbReference>
<dbReference type="GO" id="GO:0003700">
    <property type="term" value="F:DNA-binding transcription factor activity"/>
    <property type="evidence" value="ECO:0007669"/>
    <property type="project" value="InterPro"/>
</dbReference>
<dbReference type="SUPFAM" id="SSF51215">
    <property type="entry name" value="Regulatory protein AraC"/>
    <property type="match status" value="1"/>
</dbReference>
<accession>A0A9D1WIX5</accession>
<dbReference type="Pfam" id="PF02311">
    <property type="entry name" value="AraC_binding"/>
    <property type="match status" value="1"/>
</dbReference>
<dbReference type="PROSITE" id="PS00041">
    <property type="entry name" value="HTH_ARAC_FAMILY_1"/>
    <property type="match status" value="1"/>
</dbReference>
<protein>
    <submittedName>
        <fullName evidence="5">AraC family transcriptional regulator</fullName>
    </submittedName>
</protein>
<keyword evidence="2" id="KW-0238">DNA-binding</keyword>
<evidence type="ECO:0000313" key="6">
    <source>
        <dbReference type="Proteomes" id="UP000886817"/>
    </source>
</evidence>
<keyword evidence="1" id="KW-0805">Transcription regulation</keyword>
<dbReference type="EMBL" id="DXEX01000216">
    <property type="protein sequence ID" value="HIX60066.1"/>
    <property type="molecule type" value="Genomic_DNA"/>
</dbReference>
<name>A0A9D1WIX5_9FIRM</name>
<dbReference type="PRINTS" id="PR00032">
    <property type="entry name" value="HTHARAC"/>
</dbReference>
<comment type="caution">
    <text evidence="5">The sequence shown here is derived from an EMBL/GenBank/DDBJ whole genome shotgun (WGS) entry which is preliminary data.</text>
</comment>
<dbReference type="Gene3D" id="2.60.120.280">
    <property type="entry name" value="Regulatory protein AraC"/>
    <property type="match status" value="1"/>
</dbReference>
<dbReference type="PANTHER" id="PTHR43280">
    <property type="entry name" value="ARAC-FAMILY TRANSCRIPTIONAL REGULATOR"/>
    <property type="match status" value="1"/>
</dbReference>
<dbReference type="InterPro" id="IPR020449">
    <property type="entry name" value="Tscrpt_reg_AraC-type_HTH"/>
</dbReference>
<dbReference type="Proteomes" id="UP000886817">
    <property type="component" value="Unassembled WGS sequence"/>
</dbReference>
<dbReference type="PROSITE" id="PS01124">
    <property type="entry name" value="HTH_ARAC_FAMILY_2"/>
    <property type="match status" value="1"/>
</dbReference>
<organism evidence="5 6">
    <name type="scientific">Candidatus Blautia gallistercoris</name>
    <dbReference type="NCBI Taxonomy" id="2838490"/>
    <lineage>
        <taxon>Bacteria</taxon>
        <taxon>Bacillati</taxon>
        <taxon>Bacillota</taxon>
        <taxon>Clostridia</taxon>
        <taxon>Lachnospirales</taxon>
        <taxon>Lachnospiraceae</taxon>
        <taxon>Blautia</taxon>
    </lineage>
</organism>
<dbReference type="InterPro" id="IPR018062">
    <property type="entry name" value="HTH_AraC-typ_CS"/>
</dbReference>
<evidence type="ECO:0000256" key="2">
    <source>
        <dbReference type="ARBA" id="ARBA00023125"/>
    </source>
</evidence>
<dbReference type="Pfam" id="PF12833">
    <property type="entry name" value="HTH_18"/>
    <property type="match status" value="1"/>
</dbReference>
<proteinExistence type="predicted"/>
<dbReference type="AlphaFoldDB" id="A0A9D1WIX5"/>
<dbReference type="SUPFAM" id="SSF46689">
    <property type="entry name" value="Homeodomain-like"/>
    <property type="match status" value="2"/>
</dbReference>
<dbReference type="SMART" id="SM00342">
    <property type="entry name" value="HTH_ARAC"/>
    <property type="match status" value="1"/>
</dbReference>